<gene>
    <name evidence="2" type="ORF">DACRYDRAFT_109177</name>
</gene>
<dbReference type="GeneID" id="63683893"/>
<dbReference type="RefSeq" id="XP_040627357.1">
    <property type="nucleotide sequence ID" value="XM_040768831.1"/>
</dbReference>
<accession>M5FXE9</accession>
<evidence type="ECO:0000259" key="1">
    <source>
        <dbReference type="PROSITE" id="PS50011"/>
    </source>
</evidence>
<organism evidence="2 3">
    <name type="scientific">Dacryopinax primogenitus (strain DJM 731)</name>
    <name type="common">Brown rot fungus</name>
    <dbReference type="NCBI Taxonomy" id="1858805"/>
    <lineage>
        <taxon>Eukaryota</taxon>
        <taxon>Fungi</taxon>
        <taxon>Dikarya</taxon>
        <taxon>Basidiomycota</taxon>
        <taxon>Agaricomycotina</taxon>
        <taxon>Dacrymycetes</taxon>
        <taxon>Dacrymycetales</taxon>
        <taxon>Dacrymycetaceae</taxon>
        <taxon>Dacryopinax</taxon>
    </lineage>
</organism>
<protein>
    <recommendedName>
        <fullName evidence="1">Protein kinase domain-containing protein</fullName>
    </recommendedName>
</protein>
<dbReference type="Proteomes" id="UP000030653">
    <property type="component" value="Unassembled WGS sequence"/>
</dbReference>
<name>M5FXE9_DACPD</name>
<dbReference type="AlphaFoldDB" id="M5FXE9"/>
<evidence type="ECO:0000313" key="3">
    <source>
        <dbReference type="Proteomes" id="UP000030653"/>
    </source>
</evidence>
<dbReference type="GO" id="GO:0005634">
    <property type="term" value="C:nucleus"/>
    <property type="evidence" value="ECO:0007669"/>
    <property type="project" value="TreeGrafter"/>
</dbReference>
<dbReference type="HOGENOM" id="CLU_959851_0_0_1"/>
<dbReference type="STRING" id="1858805.M5FXE9"/>
<dbReference type="Gene3D" id="1.10.510.10">
    <property type="entry name" value="Transferase(Phosphotransferase) domain 1"/>
    <property type="match status" value="1"/>
</dbReference>
<evidence type="ECO:0000313" key="2">
    <source>
        <dbReference type="EMBL" id="EJU00460.1"/>
    </source>
</evidence>
<dbReference type="InterPro" id="IPR011009">
    <property type="entry name" value="Kinase-like_dom_sf"/>
</dbReference>
<dbReference type="GO" id="GO:0044773">
    <property type="term" value="P:mitotic DNA damage checkpoint signaling"/>
    <property type="evidence" value="ECO:0007669"/>
    <property type="project" value="TreeGrafter"/>
</dbReference>
<sequence>MTTQTISLYELKRVGMPESHVWWRQFEGLLRDNGYLLFNFDNSHLHTIATPPMGEERGLDPVCCKVDGFPARRRFSVMTTRGRPVQHMNNGRWMWIEAVALQRKGHEPEGLRFLEILQHLKFLASPCGSIDGGEFFPNVDQACTDMHCLKGLAYLHEKGIAHRDLGAENILANLNGVSNDAWNPKTRLFFIEFEFADCSPVVTGFPCEGYTRPSAPEVGRPVSHNPQAADVWQLGRLLRETLTTLPCAPEEYAEMADLCESMTYPDPRGRPSAQDVLDKIRALQKNSAGT</sequence>
<dbReference type="EMBL" id="JH795867">
    <property type="protein sequence ID" value="EJU00460.1"/>
    <property type="molecule type" value="Genomic_DNA"/>
</dbReference>
<feature type="domain" description="Protein kinase" evidence="1">
    <location>
        <begin position="1"/>
        <end position="290"/>
    </location>
</feature>
<dbReference type="SUPFAM" id="SSF56112">
    <property type="entry name" value="Protein kinase-like (PK-like)"/>
    <property type="match status" value="1"/>
</dbReference>
<dbReference type="GO" id="GO:0005524">
    <property type="term" value="F:ATP binding"/>
    <property type="evidence" value="ECO:0007669"/>
    <property type="project" value="InterPro"/>
</dbReference>
<reference evidence="2 3" key="1">
    <citation type="journal article" date="2012" name="Science">
        <title>The Paleozoic origin of enzymatic lignin decomposition reconstructed from 31 fungal genomes.</title>
        <authorList>
            <person name="Floudas D."/>
            <person name="Binder M."/>
            <person name="Riley R."/>
            <person name="Barry K."/>
            <person name="Blanchette R.A."/>
            <person name="Henrissat B."/>
            <person name="Martinez A.T."/>
            <person name="Otillar R."/>
            <person name="Spatafora J.W."/>
            <person name="Yadav J.S."/>
            <person name="Aerts A."/>
            <person name="Benoit I."/>
            <person name="Boyd A."/>
            <person name="Carlson A."/>
            <person name="Copeland A."/>
            <person name="Coutinho P.M."/>
            <person name="de Vries R.P."/>
            <person name="Ferreira P."/>
            <person name="Findley K."/>
            <person name="Foster B."/>
            <person name="Gaskell J."/>
            <person name="Glotzer D."/>
            <person name="Gorecki P."/>
            <person name="Heitman J."/>
            <person name="Hesse C."/>
            <person name="Hori C."/>
            <person name="Igarashi K."/>
            <person name="Jurgens J.A."/>
            <person name="Kallen N."/>
            <person name="Kersten P."/>
            <person name="Kohler A."/>
            <person name="Kuees U."/>
            <person name="Kumar T.K.A."/>
            <person name="Kuo A."/>
            <person name="LaButti K."/>
            <person name="Larrondo L.F."/>
            <person name="Lindquist E."/>
            <person name="Ling A."/>
            <person name="Lombard V."/>
            <person name="Lucas S."/>
            <person name="Lundell T."/>
            <person name="Martin R."/>
            <person name="McLaughlin D.J."/>
            <person name="Morgenstern I."/>
            <person name="Morin E."/>
            <person name="Murat C."/>
            <person name="Nagy L.G."/>
            <person name="Nolan M."/>
            <person name="Ohm R.A."/>
            <person name="Patyshakuliyeva A."/>
            <person name="Rokas A."/>
            <person name="Ruiz-Duenas F.J."/>
            <person name="Sabat G."/>
            <person name="Salamov A."/>
            <person name="Samejima M."/>
            <person name="Schmutz J."/>
            <person name="Slot J.C."/>
            <person name="St John F."/>
            <person name="Stenlid J."/>
            <person name="Sun H."/>
            <person name="Sun S."/>
            <person name="Syed K."/>
            <person name="Tsang A."/>
            <person name="Wiebenga A."/>
            <person name="Young D."/>
            <person name="Pisabarro A."/>
            <person name="Eastwood D.C."/>
            <person name="Martin F."/>
            <person name="Cullen D."/>
            <person name="Grigoriev I.V."/>
            <person name="Hibbett D.S."/>
        </authorList>
    </citation>
    <scope>NUCLEOTIDE SEQUENCE [LARGE SCALE GENOMIC DNA]</scope>
    <source>
        <strain evidence="2 3">DJM-731 SS1</strain>
    </source>
</reference>
<dbReference type="GO" id="GO:0004674">
    <property type="term" value="F:protein serine/threonine kinase activity"/>
    <property type="evidence" value="ECO:0007669"/>
    <property type="project" value="TreeGrafter"/>
</dbReference>
<keyword evidence="3" id="KW-1185">Reference proteome</keyword>
<dbReference type="PROSITE" id="PS50011">
    <property type="entry name" value="PROTEIN_KINASE_DOM"/>
    <property type="match status" value="1"/>
</dbReference>
<dbReference type="PANTHER" id="PTHR44167:SF24">
    <property type="entry name" value="SERINE_THREONINE-PROTEIN KINASE CHK2"/>
    <property type="match status" value="1"/>
</dbReference>
<dbReference type="InterPro" id="IPR000719">
    <property type="entry name" value="Prot_kinase_dom"/>
</dbReference>
<dbReference type="PANTHER" id="PTHR44167">
    <property type="entry name" value="OVARIAN-SPECIFIC SERINE/THREONINE-PROTEIN KINASE LOK-RELATED"/>
    <property type="match status" value="1"/>
</dbReference>
<proteinExistence type="predicted"/>
<dbReference type="OrthoDB" id="2985259at2759"/>